<dbReference type="PANTHER" id="PTHR14969">
    <property type="entry name" value="SPHINGOSINE-1-PHOSPHATE PHOSPHOHYDROLASE"/>
    <property type="match status" value="1"/>
</dbReference>
<keyword evidence="4" id="KW-0378">Hydrolase</keyword>
<dbReference type="GO" id="GO:0005886">
    <property type="term" value="C:plasma membrane"/>
    <property type="evidence" value="ECO:0007669"/>
    <property type="project" value="UniProtKB-SubCell"/>
</dbReference>
<accession>A0A2N3WUV1</accession>
<evidence type="ECO:0000256" key="5">
    <source>
        <dbReference type="ARBA" id="ARBA00022989"/>
    </source>
</evidence>
<organism evidence="9 10">
    <name type="scientific">Amycolatopsis echigonensis</name>
    <dbReference type="NCBI Taxonomy" id="2576905"/>
    <lineage>
        <taxon>Bacteria</taxon>
        <taxon>Bacillati</taxon>
        <taxon>Actinomycetota</taxon>
        <taxon>Actinomycetes</taxon>
        <taxon>Pseudonocardiales</taxon>
        <taxon>Pseudonocardiaceae</taxon>
        <taxon>Amycolatopsis</taxon>
    </lineage>
</organism>
<gene>
    <name evidence="9" type="ORF">ATK30_8630</name>
</gene>
<feature type="transmembrane region" description="Helical" evidence="7">
    <location>
        <begin position="164"/>
        <end position="182"/>
    </location>
</feature>
<dbReference type="AlphaFoldDB" id="A0A2N3WUV1"/>
<comment type="caution">
    <text evidence="9">The sequence shown here is derived from an EMBL/GenBank/DDBJ whole genome shotgun (WGS) entry which is preliminary data.</text>
</comment>
<evidence type="ECO:0000256" key="6">
    <source>
        <dbReference type="ARBA" id="ARBA00023136"/>
    </source>
</evidence>
<keyword evidence="3 7" id="KW-0812">Transmembrane</keyword>
<evidence type="ECO:0000256" key="1">
    <source>
        <dbReference type="ARBA" id="ARBA00004651"/>
    </source>
</evidence>
<keyword evidence="10" id="KW-1185">Reference proteome</keyword>
<evidence type="ECO:0000313" key="9">
    <source>
        <dbReference type="EMBL" id="PKV97641.1"/>
    </source>
</evidence>
<dbReference type="Gene3D" id="1.20.144.10">
    <property type="entry name" value="Phosphatidic acid phosphatase type 2/haloperoxidase"/>
    <property type="match status" value="1"/>
</dbReference>
<keyword evidence="5 7" id="KW-1133">Transmembrane helix</keyword>
<feature type="domain" description="Phosphatidic acid phosphatase type 2/haloperoxidase" evidence="8">
    <location>
        <begin position="65"/>
        <end position="179"/>
    </location>
</feature>
<feature type="transmembrane region" description="Helical" evidence="7">
    <location>
        <begin position="137"/>
        <end position="158"/>
    </location>
</feature>
<dbReference type="InterPro" id="IPR036938">
    <property type="entry name" value="PAP2/HPO_sf"/>
</dbReference>
<dbReference type="PANTHER" id="PTHR14969:SF62">
    <property type="entry name" value="DECAPRENYLPHOSPHORYL-5-PHOSPHORIBOSE PHOSPHATASE RV3807C-RELATED"/>
    <property type="match status" value="1"/>
</dbReference>
<evidence type="ECO:0000256" key="7">
    <source>
        <dbReference type="SAM" id="Phobius"/>
    </source>
</evidence>
<feature type="transmembrane region" description="Helical" evidence="7">
    <location>
        <begin position="64"/>
        <end position="83"/>
    </location>
</feature>
<dbReference type="SUPFAM" id="SSF48317">
    <property type="entry name" value="Acid phosphatase/Vanadium-dependent haloperoxidase"/>
    <property type="match status" value="1"/>
</dbReference>
<dbReference type="GO" id="GO:0016787">
    <property type="term" value="F:hydrolase activity"/>
    <property type="evidence" value="ECO:0007669"/>
    <property type="project" value="UniProtKB-KW"/>
</dbReference>
<keyword evidence="2" id="KW-1003">Cell membrane</keyword>
<evidence type="ECO:0000313" key="10">
    <source>
        <dbReference type="Proteomes" id="UP000233750"/>
    </source>
</evidence>
<protein>
    <submittedName>
        <fullName evidence="9">Undecaprenyl-diphosphatase/undecaprenyl-diphosphatase</fullName>
    </submittedName>
</protein>
<dbReference type="EMBL" id="PJMY01000003">
    <property type="protein sequence ID" value="PKV97641.1"/>
    <property type="molecule type" value="Genomic_DNA"/>
</dbReference>
<dbReference type="OrthoDB" id="5243958at2"/>
<evidence type="ECO:0000256" key="4">
    <source>
        <dbReference type="ARBA" id="ARBA00022801"/>
    </source>
</evidence>
<evidence type="ECO:0000256" key="3">
    <source>
        <dbReference type="ARBA" id="ARBA00022692"/>
    </source>
</evidence>
<sequence>MTTALTAAADSGIPDSGLMNAVNDFARATPWLHGLMYGYATYGIALFAVLLVAGWWSARRAGDAAGVAAAIWAGVGTLAAVGINQPIVNAAHEARPYTTMPHLLVLADRSADFSFPSDHATMAGAVAAGLFVARRRLLGWIATVAAVAIAFARVYIAAHYPHDVAAGLLLGALVAVLGWLLLKRILTRLVWWLGRTPLWFVVTSAPRESWQTLANGAEQAAEPPHRQEH</sequence>
<proteinExistence type="predicted"/>
<comment type="subcellular location">
    <subcellularLocation>
        <location evidence="1">Cell membrane</location>
        <topology evidence="1">Multi-pass membrane protein</topology>
    </subcellularLocation>
</comment>
<dbReference type="SMART" id="SM00014">
    <property type="entry name" value="acidPPc"/>
    <property type="match status" value="1"/>
</dbReference>
<dbReference type="RefSeq" id="WP_101440332.1">
    <property type="nucleotide sequence ID" value="NZ_PJMY01000003.1"/>
</dbReference>
<dbReference type="Proteomes" id="UP000233750">
    <property type="component" value="Unassembled WGS sequence"/>
</dbReference>
<evidence type="ECO:0000259" key="8">
    <source>
        <dbReference type="SMART" id="SM00014"/>
    </source>
</evidence>
<reference evidence="9 10" key="1">
    <citation type="submission" date="2017-12" db="EMBL/GenBank/DDBJ databases">
        <title>Sequencing the genomes of 1000 Actinobacteria strains.</title>
        <authorList>
            <person name="Klenk H.-P."/>
        </authorList>
    </citation>
    <scope>NUCLEOTIDE SEQUENCE [LARGE SCALE GENOMIC DNA]</scope>
    <source>
        <strain evidence="9 10">DSM 45165</strain>
    </source>
</reference>
<evidence type="ECO:0000256" key="2">
    <source>
        <dbReference type="ARBA" id="ARBA00022475"/>
    </source>
</evidence>
<dbReference type="InterPro" id="IPR000326">
    <property type="entry name" value="PAP2/HPO"/>
</dbReference>
<feature type="transmembrane region" description="Helical" evidence="7">
    <location>
        <begin position="37"/>
        <end position="58"/>
    </location>
</feature>
<dbReference type="Pfam" id="PF01569">
    <property type="entry name" value="PAP2"/>
    <property type="match status" value="1"/>
</dbReference>
<keyword evidence="6 7" id="KW-0472">Membrane</keyword>
<name>A0A2N3WUV1_9PSEU</name>